<dbReference type="SUPFAM" id="SSF54534">
    <property type="entry name" value="FKBP-like"/>
    <property type="match status" value="1"/>
</dbReference>
<dbReference type="GO" id="GO:0003755">
    <property type="term" value="F:peptidyl-prolyl cis-trans isomerase activity"/>
    <property type="evidence" value="ECO:0007669"/>
    <property type="project" value="UniProtKB-KW"/>
</dbReference>
<dbReference type="PANTHER" id="PTHR43811">
    <property type="entry name" value="FKBP-TYPE PEPTIDYL-PROLYL CIS-TRANS ISOMERASE FKPA"/>
    <property type="match status" value="1"/>
</dbReference>
<evidence type="ECO:0000256" key="2">
    <source>
        <dbReference type="ARBA" id="ARBA00013194"/>
    </source>
</evidence>
<evidence type="ECO:0000256" key="4">
    <source>
        <dbReference type="ARBA" id="ARBA00023235"/>
    </source>
</evidence>
<dbReference type="EMBL" id="JAJAGQ010000009">
    <property type="protein sequence ID" value="KAJ8552765.1"/>
    <property type="molecule type" value="Genomic_DNA"/>
</dbReference>
<gene>
    <name evidence="8" type="ORF">K7X08_020158</name>
</gene>
<reference evidence="9" key="1">
    <citation type="journal article" date="2023" name="Proc. Natl. Acad. Sci. U.S.A.">
        <title>Genomic and structural basis for evolution of tropane alkaloid biosynthesis.</title>
        <authorList>
            <person name="Wanga Y.-J."/>
            <person name="Taina T."/>
            <person name="Yua J.-Y."/>
            <person name="Lia J."/>
            <person name="Xua B."/>
            <person name="Chenc J."/>
            <person name="D'Auriad J.C."/>
            <person name="Huanga J.-P."/>
            <person name="Huanga S.-X."/>
        </authorList>
    </citation>
    <scope>NUCLEOTIDE SEQUENCE [LARGE SCALE GENOMIC DNA]</scope>
    <source>
        <strain evidence="9">cv. KIB-2019</strain>
    </source>
</reference>
<feature type="compositionally biased region" description="Basic and acidic residues" evidence="6">
    <location>
        <begin position="316"/>
        <end position="336"/>
    </location>
</feature>
<dbReference type="InterPro" id="IPR046357">
    <property type="entry name" value="PPIase_dom_sf"/>
</dbReference>
<dbReference type="AlphaFoldDB" id="A0A9Q1M5W6"/>
<evidence type="ECO:0000313" key="8">
    <source>
        <dbReference type="EMBL" id="KAJ8552765.1"/>
    </source>
</evidence>
<evidence type="ECO:0000256" key="6">
    <source>
        <dbReference type="SAM" id="MobiDB-lite"/>
    </source>
</evidence>
<dbReference type="Pfam" id="PF00254">
    <property type="entry name" value="FKBP_C"/>
    <property type="match status" value="1"/>
</dbReference>
<sequence>MAFWGVELKPGKSFTHNFEKERGRLHLSQATLGTGSTKKKTIVQCEVGDKEPIYVCSLLPEKLETCPLNLEFEEEEDVTFSVIGSHNVHLSGFFYGASEDCCGDEYGSDDYEGATESDSESDDSLEFEYDTEDEEEDGSSDDDFTMYPPSPIPNSGVKIEEILEDEMPTDENGTSKKPKKKKNQSNGTDDSERQIVVKGNTDSPLLESEDEDGFPISAPRESKTKSARSKKSDGVKEEENGTSKKPKKKKNQSNGTDDSERQIVVKGNTDSPLLESEDEDGFPISAPRESKTKSARSKKSDGVKNQDTSEEAVNEMARDAVDERKGSKKRVHDDTSKANGSQRGDNAKQNNKNKKKKVVDGEELVREDVSKSSVNPEHVEANDEPVSVGKAEDGQKSTNEKDTEKKKKNKKNKKNQQDGKAAVTEVEQDKKNESQEVEENAGSKPSHVRTFGNGLVIEDLAMGKPDGKRASPGKKVGVRYIGKLKKNGKIFDSNIGKRPFEFRLGIGQVIKGWDVGVNGMRIGDKRRITIPPAMGYGTKGAGRDIPPNSWLIFDVELINVN</sequence>
<comment type="caution">
    <text evidence="8">The sequence shown here is derived from an EMBL/GenBank/DDBJ whole genome shotgun (WGS) entry which is preliminary data.</text>
</comment>
<feature type="compositionally biased region" description="Basic and acidic residues" evidence="6">
    <location>
        <begin position="358"/>
        <end position="370"/>
    </location>
</feature>
<dbReference type="EC" id="5.2.1.8" evidence="2 5"/>
<dbReference type="Proteomes" id="UP001152561">
    <property type="component" value="Unassembled WGS sequence"/>
</dbReference>
<keyword evidence="3 5" id="KW-0697">Rotamase</keyword>
<dbReference type="Gene3D" id="3.10.50.40">
    <property type="match status" value="1"/>
</dbReference>
<evidence type="ECO:0000256" key="3">
    <source>
        <dbReference type="ARBA" id="ARBA00023110"/>
    </source>
</evidence>
<dbReference type="InterPro" id="IPR036824">
    <property type="entry name" value="Nucleoplasmin_core_dom_sf"/>
</dbReference>
<feature type="region of interest" description="Disordered" evidence="6">
    <location>
        <begin position="105"/>
        <end position="449"/>
    </location>
</feature>
<dbReference type="InterPro" id="IPR001179">
    <property type="entry name" value="PPIase_FKBP_dom"/>
</dbReference>
<evidence type="ECO:0000313" key="9">
    <source>
        <dbReference type="Proteomes" id="UP001152561"/>
    </source>
</evidence>
<feature type="compositionally biased region" description="Basic and acidic residues" evidence="6">
    <location>
        <begin position="220"/>
        <end position="242"/>
    </location>
</feature>
<dbReference type="Pfam" id="PF17800">
    <property type="entry name" value="NPL"/>
    <property type="match status" value="1"/>
</dbReference>
<feature type="compositionally biased region" description="Basic and acidic residues" evidence="6">
    <location>
        <begin position="390"/>
        <end position="405"/>
    </location>
</feature>
<dbReference type="PROSITE" id="PS50059">
    <property type="entry name" value="FKBP_PPIASE"/>
    <property type="match status" value="1"/>
</dbReference>
<evidence type="ECO:0000256" key="1">
    <source>
        <dbReference type="ARBA" id="ARBA00000971"/>
    </source>
</evidence>
<accession>A0A9Q1M5W6</accession>
<proteinExistence type="predicted"/>
<feature type="domain" description="PPIase FKBP-type" evidence="7">
    <location>
        <begin position="473"/>
        <end position="561"/>
    </location>
</feature>
<evidence type="ECO:0000259" key="7">
    <source>
        <dbReference type="PROSITE" id="PS50059"/>
    </source>
</evidence>
<name>A0A9Q1M5W6_9SOLA</name>
<dbReference type="InterPro" id="IPR041232">
    <property type="entry name" value="NPL"/>
</dbReference>
<dbReference type="Gene3D" id="2.60.120.340">
    <property type="entry name" value="Nucleoplasmin core domain"/>
    <property type="match status" value="1"/>
</dbReference>
<comment type="catalytic activity">
    <reaction evidence="1 5">
        <text>[protein]-peptidylproline (omega=180) = [protein]-peptidylproline (omega=0)</text>
        <dbReference type="Rhea" id="RHEA:16237"/>
        <dbReference type="Rhea" id="RHEA-COMP:10747"/>
        <dbReference type="Rhea" id="RHEA-COMP:10748"/>
        <dbReference type="ChEBI" id="CHEBI:83833"/>
        <dbReference type="ChEBI" id="CHEBI:83834"/>
        <dbReference type="EC" id="5.2.1.8"/>
    </reaction>
</comment>
<keyword evidence="4 5" id="KW-0413">Isomerase</keyword>
<organism evidence="8 9">
    <name type="scientific">Anisodus acutangulus</name>
    <dbReference type="NCBI Taxonomy" id="402998"/>
    <lineage>
        <taxon>Eukaryota</taxon>
        <taxon>Viridiplantae</taxon>
        <taxon>Streptophyta</taxon>
        <taxon>Embryophyta</taxon>
        <taxon>Tracheophyta</taxon>
        <taxon>Spermatophyta</taxon>
        <taxon>Magnoliopsida</taxon>
        <taxon>eudicotyledons</taxon>
        <taxon>Gunneridae</taxon>
        <taxon>Pentapetalae</taxon>
        <taxon>asterids</taxon>
        <taxon>lamiids</taxon>
        <taxon>Solanales</taxon>
        <taxon>Solanaceae</taxon>
        <taxon>Solanoideae</taxon>
        <taxon>Hyoscyameae</taxon>
        <taxon>Anisodus</taxon>
    </lineage>
</organism>
<dbReference type="OrthoDB" id="1902587at2759"/>
<dbReference type="FunFam" id="3.10.50.40:FF:000006">
    <property type="entry name" value="Peptidyl-prolyl cis-trans isomerase"/>
    <property type="match status" value="1"/>
</dbReference>
<feature type="compositionally biased region" description="Acidic residues" evidence="6">
    <location>
        <begin position="105"/>
        <end position="144"/>
    </location>
</feature>
<evidence type="ECO:0000256" key="5">
    <source>
        <dbReference type="PROSITE-ProRule" id="PRU00277"/>
    </source>
</evidence>
<feature type="compositionally biased region" description="Basic and acidic residues" evidence="6">
    <location>
        <begin position="288"/>
        <end position="304"/>
    </location>
</feature>
<protein>
    <recommendedName>
        <fullName evidence="2 5">peptidylprolyl isomerase</fullName>
        <ecNumber evidence="2 5">5.2.1.8</ecNumber>
    </recommendedName>
</protein>
<dbReference type="PANTHER" id="PTHR43811:SF19">
    <property type="entry name" value="39 KDA FK506-BINDING NUCLEAR PROTEIN"/>
    <property type="match status" value="1"/>
</dbReference>
<dbReference type="SUPFAM" id="SSF69203">
    <property type="entry name" value="Nucleoplasmin-like core domain"/>
    <property type="match status" value="1"/>
</dbReference>
<keyword evidence="9" id="KW-1185">Reference proteome</keyword>